<sequence>MFPVSGALQLNTSDAQETRPMISASGAYSILLKRVPGSSAVRSGRKRFQSPSAFARDFRSSMNDTGY</sequence>
<accession>A0A158L739</accession>
<organism evidence="1 2">
    <name type="scientific">Caballeronia choica</name>
    <dbReference type="NCBI Taxonomy" id="326476"/>
    <lineage>
        <taxon>Bacteria</taxon>
        <taxon>Pseudomonadati</taxon>
        <taxon>Pseudomonadota</taxon>
        <taxon>Betaproteobacteria</taxon>
        <taxon>Burkholderiales</taxon>
        <taxon>Burkholderiaceae</taxon>
        <taxon>Caballeronia</taxon>
    </lineage>
</organism>
<reference evidence="1" key="1">
    <citation type="submission" date="2016-01" db="EMBL/GenBank/DDBJ databases">
        <authorList>
            <person name="Peeters C."/>
        </authorList>
    </citation>
    <scope>NUCLEOTIDE SEQUENCE [LARGE SCALE GENOMIC DNA]</scope>
    <source>
        <strain evidence="1">LMG 22940</strain>
    </source>
</reference>
<evidence type="ECO:0000313" key="2">
    <source>
        <dbReference type="Proteomes" id="UP000054770"/>
    </source>
</evidence>
<dbReference type="Proteomes" id="UP000054770">
    <property type="component" value="Unassembled WGS sequence"/>
</dbReference>
<evidence type="ECO:0000313" key="1">
    <source>
        <dbReference type="EMBL" id="SAL88923.1"/>
    </source>
</evidence>
<proteinExistence type="predicted"/>
<name>A0A158L739_9BURK</name>
<protein>
    <submittedName>
        <fullName evidence="1">Uncharacterized protein</fullName>
    </submittedName>
</protein>
<comment type="caution">
    <text evidence="1">The sequence shown here is derived from an EMBL/GenBank/DDBJ whole genome shotgun (WGS) entry which is preliminary data.</text>
</comment>
<dbReference type="EMBL" id="FCON02000562">
    <property type="protein sequence ID" value="SAL88923.1"/>
    <property type="molecule type" value="Genomic_DNA"/>
</dbReference>
<keyword evidence="2" id="KW-1185">Reference proteome</keyword>
<gene>
    <name evidence="1" type="ORF">AWB68_08937</name>
</gene>
<dbReference type="AlphaFoldDB" id="A0A158L739"/>